<dbReference type="STRING" id="694270.A0A395T7C1"/>
<dbReference type="GO" id="GO:0005654">
    <property type="term" value="C:nucleoplasm"/>
    <property type="evidence" value="ECO:0007669"/>
    <property type="project" value="TreeGrafter"/>
</dbReference>
<dbReference type="OrthoDB" id="10266662at2759"/>
<evidence type="ECO:0008006" key="7">
    <source>
        <dbReference type="Google" id="ProtNLM"/>
    </source>
</evidence>
<dbReference type="InterPro" id="IPR005343">
    <property type="entry name" value="Noc2"/>
</dbReference>
<feature type="compositionally biased region" description="Acidic residues" evidence="4">
    <location>
        <begin position="733"/>
        <end position="768"/>
    </location>
</feature>
<dbReference type="Pfam" id="PF03715">
    <property type="entry name" value="Noc2"/>
    <property type="match status" value="1"/>
</dbReference>
<accession>A0A395T7C1</accession>
<dbReference type="AlphaFoldDB" id="A0A395T7C1"/>
<feature type="region of interest" description="Disordered" evidence="4">
    <location>
        <begin position="1"/>
        <end position="72"/>
    </location>
</feature>
<evidence type="ECO:0000256" key="4">
    <source>
        <dbReference type="SAM" id="MobiDB-lite"/>
    </source>
</evidence>
<dbReference type="EMBL" id="PXOG01000032">
    <property type="protein sequence ID" value="RGP80326.1"/>
    <property type="molecule type" value="Genomic_DNA"/>
</dbReference>
<dbReference type="GO" id="GO:0042273">
    <property type="term" value="P:ribosomal large subunit biogenesis"/>
    <property type="evidence" value="ECO:0007669"/>
    <property type="project" value="TreeGrafter"/>
</dbReference>
<evidence type="ECO:0000313" key="5">
    <source>
        <dbReference type="EMBL" id="RGP80326.1"/>
    </source>
</evidence>
<feature type="region of interest" description="Disordered" evidence="4">
    <location>
        <begin position="712"/>
        <end position="768"/>
    </location>
</feature>
<evidence type="ECO:0000256" key="3">
    <source>
        <dbReference type="ARBA" id="ARBA00023242"/>
    </source>
</evidence>
<feature type="compositionally biased region" description="Acidic residues" evidence="4">
    <location>
        <begin position="178"/>
        <end position="187"/>
    </location>
</feature>
<evidence type="ECO:0000256" key="2">
    <source>
        <dbReference type="ARBA" id="ARBA00005907"/>
    </source>
</evidence>
<dbReference type="Proteomes" id="UP000266234">
    <property type="component" value="Unassembled WGS sequence"/>
</dbReference>
<comment type="subcellular location">
    <subcellularLocation>
        <location evidence="1">Nucleus</location>
    </subcellularLocation>
</comment>
<feature type="compositionally biased region" description="Basic residues" evidence="4">
    <location>
        <begin position="1"/>
        <end position="16"/>
    </location>
</feature>
<organism evidence="5 6">
    <name type="scientific">Fusarium longipes</name>
    <dbReference type="NCBI Taxonomy" id="694270"/>
    <lineage>
        <taxon>Eukaryota</taxon>
        <taxon>Fungi</taxon>
        <taxon>Dikarya</taxon>
        <taxon>Ascomycota</taxon>
        <taxon>Pezizomycotina</taxon>
        <taxon>Sordariomycetes</taxon>
        <taxon>Hypocreomycetidae</taxon>
        <taxon>Hypocreales</taxon>
        <taxon>Nectriaceae</taxon>
        <taxon>Fusarium</taxon>
    </lineage>
</organism>
<feature type="compositionally biased region" description="Basic and acidic residues" evidence="4">
    <location>
        <begin position="712"/>
        <end position="732"/>
    </location>
</feature>
<keyword evidence="3" id="KW-0539">Nucleus</keyword>
<protein>
    <recommendedName>
        <fullName evidence="7">Nucleolar complex 2</fullName>
    </recommendedName>
</protein>
<evidence type="ECO:0000256" key="1">
    <source>
        <dbReference type="ARBA" id="ARBA00004123"/>
    </source>
</evidence>
<sequence>MAPGKKNLKATKKFEKKHLTGTLEKRKAGAKLKQRKQIQDKKKLRKARDAEYTKGEDDGEVKKPSVKGKKVNEMSVDEFFSGGFDEIIDDKKKLGKRKRDGQAAEDKEASDDDSMGEQPLASDDDDDIEEADDLGMSKQTMEELAEKDPEFYKFLKENDPEALDFDANTDLAEVDALSGDDESEQEDEQPKKKQKKEKKAETEPAAVAQGNELTRELVASWKKAMAEKNSLRAARQVVLAFRCAAHLNEDDDEESQQRYVINSPEVFNDILLLALKEIPTVMNHHLPVKESASGRVHVQTESRKFHTLSLLLKTYTSSIMHLLSTLSDDKTLKLTLSSITPILPYLLSFKKLIKALAKSVVNFWAQPASSETTKITAFLVLRRLVVIGDKGIRETVLKAVYQGLIQGCRVTNANTIQGINLMKNSAAELWGIDQAVGYTTAFSFIRQLAIHLRNSIVHNKNDAFRIVYNWQYTHSLDFWSCVLAEHCSPMKEAEAGKESQLKLLIYPLVQVTLGAMRLIPTAMYFPFRFHLVRSLLRVSRATGTYIPLASPLLEVLSSAEMKKAPKAASLKPFDFATSYKAPKSYLRTRVFQDGVGEQFVELLSEYFMLWATSIAFPELALPVVIQLKRWLKQARNKTAGNKNAKLASQLVLLVQKLETNAKFIEEKRAKVDFAPKDRTQVEAFLRDFDVAKTPLGAYVVGQRKARAERAKLLEEARRDDDRKRRENEKADMDEQMEDESENDDEDDEDEDEEMDDGVADSDDEDDEE</sequence>
<dbReference type="GO" id="GO:0030691">
    <property type="term" value="C:Noc2p-Noc3p complex"/>
    <property type="evidence" value="ECO:0007669"/>
    <property type="project" value="TreeGrafter"/>
</dbReference>
<gene>
    <name evidence="5" type="ORF">FLONG3_1475</name>
</gene>
<keyword evidence="6" id="KW-1185">Reference proteome</keyword>
<proteinExistence type="inferred from homology"/>
<feature type="region of interest" description="Disordered" evidence="4">
    <location>
        <begin position="91"/>
        <end position="211"/>
    </location>
</feature>
<dbReference type="GO" id="GO:0030690">
    <property type="term" value="C:Noc1p-Noc2p complex"/>
    <property type="evidence" value="ECO:0007669"/>
    <property type="project" value="TreeGrafter"/>
</dbReference>
<feature type="compositionally biased region" description="Basic and acidic residues" evidence="4">
    <location>
        <begin position="37"/>
        <end position="63"/>
    </location>
</feature>
<name>A0A395T7C1_9HYPO</name>
<dbReference type="PANTHER" id="PTHR12687:SF4">
    <property type="entry name" value="NUCLEOLAR COMPLEX PROTEIN 2 HOMOLOG"/>
    <property type="match status" value="1"/>
</dbReference>
<comment type="similarity">
    <text evidence="2">Belongs to the NOC2 family.</text>
</comment>
<dbReference type="GO" id="GO:0005730">
    <property type="term" value="C:nucleolus"/>
    <property type="evidence" value="ECO:0007669"/>
    <property type="project" value="TreeGrafter"/>
</dbReference>
<reference evidence="5 6" key="1">
    <citation type="journal article" date="2018" name="PLoS Pathog.">
        <title>Evolution of structural diversity of trichothecenes, a family of toxins produced by plant pathogenic and entomopathogenic fungi.</title>
        <authorList>
            <person name="Proctor R.H."/>
            <person name="McCormick S.P."/>
            <person name="Kim H.S."/>
            <person name="Cardoza R.E."/>
            <person name="Stanley A.M."/>
            <person name="Lindo L."/>
            <person name="Kelly A."/>
            <person name="Brown D.W."/>
            <person name="Lee T."/>
            <person name="Vaughan M.M."/>
            <person name="Alexander N.J."/>
            <person name="Busman M."/>
            <person name="Gutierrez S."/>
        </authorList>
    </citation>
    <scope>NUCLEOTIDE SEQUENCE [LARGE SCALE GENOMIC DNA]</scope>
    <source>
        <strain evidence="5 6">NRRL 20695</strain>
    </source>
</reference>
<comment type="caution">
    <text evidence="5">The sequence shown here is derived from an EMBL/GenBank/DDBJ whole genome shotgun (WGS) entry which is preliminary data.</text>
</comment>
<feature type="compositionally biased region" description="Basic and acidic residues" evidence="4">
    <location>
        <begin position="140"/>
        <end position="159"/>
    </location>
</feature>
<feature type="compositionally biased region" description="Acidic residues" evidence="4">
    <location>
        <begin position="122"/>
        <end position="133"/>
    </location>
</feature>
<evidence type="ECO:0000313" key="6">
    <source>
        <dbReference type="Proteomes" id="UP000266234"/>
    </source>
</evidence>
<dbReference type="PANTHER" id="PTHR12687">
    <property type="entry name" value="NUCLEOLAR COMPLEX 2 AND RAD4-RELATED"/>
    <property type="match status" value="1"/>
</dbReference>